<dbReference type="InterPro" id="IPR012433">
    <property type="entry name" value="Imm11"/>
</dbReference>
<reference evidence="2 3" key="1">
    <citation type="submission" date="2018-12" db="EMBL/GenBank/DDBJ databases">
        <title>Complete Genome Sequence of the Corallopyronin A producing Myxobacterium Corallococcus coralloides B035.</title>
        <authorList>
            <person name="Bouhired S.M."/>
            <person name="Rupp O."/>
            <person name="Blom J."/>
            <person name="Schaeberle T.F."/>
            <person name="Kehraus S."/>
            <person name="Schiefer A."/>
            <person name="Pfarr K."/>
            <person name="Goesmann A."/>
            <person name="Hoerauf A."/>
            <person name="Koenig G.M."/>
        </authorList>
    </citation>
    <scope>NUCLEOTIDE SEQUENCE [LARGE SCALE GENOMIC DNA]</scope>
    <source>
        <strain evidence="2 3">B035</strain>
    </source>
</reference>
<gene>
    <name evidence="2" type="ORF">EJ065_0789</name>
</gene>
<accession>A0A410RKG1</accession>
<name>A0A410RKG1_CORCK</name>
<dbReference type="Proteomes" id="UP000288758">
    <property type="component" value="Chromosome"/>
</dbReference>
<sequence>MGRGCVRRWEARVERNFYWVSIADVPQWYITTPVPASGGAFDEPWMFGEGHALPDPGLIKARVRNPGQKRALVFAGVERTPIGSEAVANVFRTHTPNDVQLLPIIVEGEAARYFIINATKTVDCIDEAECRQVQHYAEDEPSPEYAGEYRWIHGLRIDPSKSGDAHVLRPRKFKTALIVSEEVKGALEQVGNLGVSFERVTGPAAPSGR</sequence>
<evidence type="ECO:0000313" key="3">
    <source>
        <dbReference type="Proteomes" id="UP000288758"/>
    </source>
</evidence>
<dbReference type="EMBL" id="CP034669">
    <property type="protein sequence ID" value="QAT82394.1"/>
    <property type="molecule type" value="Genomic_DNA"/>
</dbReference>
<dbReference type="AlphaFoldDB" id="A0A410RKG1"/>
<evidence type="ECO:0000259" key="1">
    <source>
        <dbReference type="Pfam" id="PF07791"/>
    </source>
</evidence>
<proteinExistence type="predicted"/>
<organism evidence="2 3">
    <name type="scientific">Corallococcus coralloides</name>
    <name type="common">Myxococcus coralloides</name>
    <dbReference type="NCBI Taxonomy" id="184914"/>
    <lineage>
        <taxon>Bacteria</taxon>
        <taxon>Pseudomonadati</taxon>
        <taxon>Myxococcota</taxon>
        <taxon>Myxococcia</taxon>
        <taxon>Myxococcales</taxon>
        <taxon>Cystobacterineae</taxon>
        <taxon>Myxococcaceae</taxon>
        <taxon>Corallococcus</taxon>
    </lineage>
</organism>
<dbReference type="Pfam" id="PF07791">
    <property type="entry name" value="Imm11"/>
    <property type="match status" value="1"/>
</dbReference>
<feature type="domain" description="Immunity MXAN-0049 protein" evidence="1">
    <location>
        <begin position="109"/>
        <end position="200"/>
    </location>
</feature>
<evidence type="ECO:0000313" key="2">
    <source>
        <dbReference type="EMBL" id="QAT82394.1"/>
    </source>
</evidence>
<protein>
    <recommendedName>
        <fullName evidence="1">Immunity MXAN-0049 protein domain-containing protein</fullName>
    </recommendedName>
</protein>